<evidence type="ECO:0000259" key="10">
    <source>
        <dbReference type="PROSITE" id="PS51192"/>
    </source>
</evidence>
<evidence type="ECO:0000256" key="4">
    <source>
        <dbReference type="ARBA" id="ARBA00022806"/>
    </source>
</evidence>
<name>A0A0A0ERI6_9GAMM</name>
<evidence type="ECO:0000256" key="2">
    <source>
        <dbReference type="ARBA" id="ARBA00022741"/>
    </source>
</evidence>
<dbReference type="InterPro" id="IPR014014">
    <property type="entry name" value="RNA_helicase_DEAD_Q_motif"/>
</dbReference>
<feature type="short sequence motif" description="Q motif" evidence="8">
    <location>
        <begin position="9"/>
        <end position="37"/>
    </location>
</feature>
<dbReference type="InterPro" id="IPR027417">
    <property type="entry name" value="P-loop_NTPase"/>
</dbReference>
<dbReference type="PROSITE" id="PS51194">
    <property type="entry name" value="HELICASE_CTER"/>
    <property type="match status" value="1"/>
</dbReference>
<feature type="domain" description="Helicase C-terminal" evidence="11">
    <location>
        <begin position="231"/>
        <end position="390"/>
    </location>
</feature>
<sequence length="390" mass="43223">MSDKPLTDISFSSFDLHPSLLAGLEAAGFTRCTPIQAMTLPVALKGGDVAGQAQTGTGKTLAFLVAVMNRLLTRPALAERNPGDPRALILAPTRELAIQIHKDAVKFGSDLGLKFALVYGGVDYDKQRELLQQGVDVIIATPGRLIDYVKQHKVVSLHACEMCVLDEADRMFDLGFIKDIRFLLRRMPIRTERQTLLFSATLSHRVLELAYEHMNEPEKLVVEAETITAAKVRQRVYFPADEEKIPLLLGLLSRSEGARTMVFVNTKAWVERVARALERGGYRVGVLSGDVPQKKRETLLNRFQKGQLEILVATDVAARGLHIDGVSHVYNYDLPFDAEDYVHRIGRTARLGAEGDAISFACERYAMGLPDIEAYIEQKLPTAPVEADLL</sequence>
<feature type="domain" description="Helicase ATP-binding" evidence="10">
    <location>
        <begin position="40"/>
        <end position="220"/>
    </location>
</feature>
<keyword evidence="1" id="KW-0963">Cytoplasm</keyword>
<keyword evidence="2 9" id="KW-0547">Nucleotide-binding</keyword>
<keyword evidence="4 9" id="KW-0347">Helicase</keyword>
<dbReference type="InterPro" id="IPR000629">
    <property type="entry name" value="RNA-helicase_DEAD-box_CS"/>
</dbReference>
<dbReference type="Pfam" id="PF00271">
    <property type="entry name" value="Helicase_C"/>
    <property type="match status" value="1"/>
</dbReference>
<keyword evidence="3 9" id="KW-0378">Hydrolase</keyword>
<accession>A0A0A0ERI6</accession>
<dbReference type="InterPro" id="IPR014001">
    <property type="entry name" value="Helicase_ATP-bd"/>
</dbReference>
<proteinExistence type="inferred from homology"/>
<keyword evidence="14" id="KW-1185">Reference proteome</keyword>
<dbReference type="OrthoDB" id="9805696at2"/>
<evidence type="ECO:0000313" key="14">
    <source>
        <dbReference type="Proteomes" id="UP000029989"/>
    </source>
</evidence>
<evidence type="ECO:0000313" key="13">
    <source>
        <dbReference type="EMBL" id="KGM53099.1"/>
    </source>
</evidence>
<dbReference type="eggNOG" id="COG0513">
    <property type="taxonomic scope" value="Bacteria"/>
</dbReference>
<dbReference type="EMBL" id="AVPT01000057">
    <property type="protein sequence ID" value="KGM53099.1"/>
    <property type="molecule type" value="Genomic_DNA"/>
</dbReference>
<dbReference type="InterPro" id="IPR023554">
    <property type="entry name" value="RNA_helicase_ATP-dep_RhlB"/>
</dbReference>
<evidence type="ECO:0000256" key="1">
    <source>
        <dbReference type="ARBA" id="ARBA00022490"/>
    </source>
</evidence>
<keyword evidence="6" id="KW-0694">RNA-binding</keyword>
<dbReference type="SUPFAM" id="SSF52540">
    <property type="entry name" value="P-loop containing nucleoside triphosphate hydrolases"/>
    <property type="match status" value="1"/>
</dbReference>
<dbReference type="PROSITE" id="PS00039">
    <property type="entry name" value="DEAD_ATP_HELICASE"/>
    <property type="match status" value="1"/>
</dbReference>
<dbReference type="GO" id="GO:0016787">
    <property type="term" value="F:hydrolase activity"/>
    <property type="evidence" value="ECO:0007669"/>
    <property type="project" value="UniProtKB-KW"/>
</dbReference>
<dbReference type="CDD" id="cd00268">
    <property type="entry name" value="DEADc"/>
    <property type="match status" value="1"/>
</dbReference>
<feature type="non-terminal residue" evidence="13">
    <location>
        <position position="390"/>
    </location>
</feature>
<comment type="similarity">
    <text evidence="7 9">Belongs to the DEAD box helicase family.</text>
</comment>
<organism evidence="13 14">
    <name type="scientific">Lysobacter arseniciresistens ZS79</name>
    <dbReference type="NCBI Taxonomy" id="913325"/>
    <lineage>
        <taxon>Bacteria</taxon>
        <taxon>Pseudomonadati</taxon>
        <taxon>Pseudomonadota</taxon>
        <taxon>Gammaproteobacteria</taxon>
        <taxon>Lysobacterales</taxon>
        <taxon>Lysobacteraceae</taxon>
        <taxon>Novilysobacter</taxon>
    </lineage>
</organism>
<dbReference type="InterPro" id="IPR050079">
    <property type="entry name" value="DEAD_box_RNA_helicase"/>
</dbReference>
<evidence type="ECO:0000256" key="5">
    <source>
        <dbReference type="ARBA" id="ARBA00022840"/>
    </source>
</evidence>
<dbReference type="PROSITE" id="PS51195">
    <property type="entry name" value="Q_MOTIF"/>
    <property type="match status" value="1"/>
</dbReference>
<dbReference type="CDD" id="cd18787">
    <property type="entry name" value="SF2_C_DEAD"/>
    <property type="match status" value="1"/>
</dbReference>
<dbReference type="PANTHER" id="PTHR47959">
    <property type="entry name" value="ATP-DEPENDENT RNA HELICASE RHLE-RELATED"/>
    <property type="match status" value="1"/>
</dbReference>
<dbReference type="Proteomes" id="UP000029989">
    <property type="component" value="Unassembled WGS sequence"/>
</dbReference>
<feature type="domain" description="DEAD-box RNA helicase Q" evidence="12">
    <location>
        <begin position="9"/>
        <end position="37"/>
    </location>
</feature>
<evidence type="ECO:0000256" key="3">
    <source>
        <dbReference type="ARBA" id="ARBA00022801"/>
    </source>
</evidence>
<protein>
    <submittedName>
        <fullName evidence="13">ATP-dependent RNA helicase RhlB</fullName>
    </submittedName>
</protein>
<reference evidence="13 14" key="1">
    <citation type="journal article" date="2015" name="Stand. Genomic Sci.">
        <title>Genomic information of the arsenic-resistant bacterium Lysobacter arseniciresistens type strain ZS79(T) and comparison of Lysobacter draft genomes.</title>
        <authorList>
            <person name="Liu L."/>
            <person name="Zhang S."/>
            <person name="Luo M."/>
            <person name="Wang G."/>
        </authorList>
    </citation>
    <scope>NUCLEOTIDE SEQUENCE [LARGE SCALE GENOMIC DNA]</scope>
    <source>
        <strain evidence="13 14">ZS79</strain>
    </source>
</reference>
<evidence type="ECO:0000259" key="11">
    <source>
        <dbReference type="PROSITE" id="PS51194"/>
    </source>
</evidence>
<dbReference type="AlphaFoldDB" id="A0A0A0ERI6"/>
<dbReference type="InterPro" id="IPR044742">
    <property type="entry name" value="DEAD/DEAH_RhlB"/>
</dbReference>
<evidence type="ECO:0000256" key="6">
    <source>
        <dbReference type="ARBA" id="ARBA00022884"/>
    </source>
</evidence>
<dbReference type="GO" id="GO:0005829">
    <property type="term" value="C:cytosol"/>
    <property type="evidence" value="ECO:0007669"/>
    <property type="project" value="TreeGrafter"/>
</dbReference>
<dbReference type="Pfam" id="PF00270">
    <property type="entry name" value="DEAD"/>
    <property type="match status" value="1"/>
</dbReference>
<dbReference type="Gene3D" id="3.40.50.300">
    <property type="entry name" value="P-loop containing nucleotide triphosphate hydrolases"/>
    <property type="match status" value="2"/>
</dbReference>
<evidence type="ECO:0000256" key="8">
    <source>
        <dbReference type="PROSITE-ProRule" id="PRU00552"/>
    </source>
</evidence>
<dbReference type="InterPro" id="IPR011545">
    <property type="entry name" value="DEAD/DEAH_box_helicase_dom"/>
</dbReference>
<dbReference type="NCBIfam" id="NF003390">
    <property type="entry name" value="PRK04537.1"/>
    <property type="match status" value="1"/>
</dbReference>
<comment type="caution">
    <text evidence="13">The sequence shown here is derived from an EMBL/GenBank/DDBJ whole genome shotgun (WGS) entry which is preliminary data.</text>
</comment>
<keyword evidence="5 9" id="KW-0067">ATP-binding</keyword>
<dbReference type="PANTHER" id="PTHR47959:SF10">
    <property type="entry name" value="ATP-DEPENDENT RNA HELICASE RHLB"/>
    <property type="match status" value="1"/>
</dbReference>
<dbReference type="HAMAP" id="MF_00661">
    <property type="entry name" value="DEAD_helicase_RhlB"/>
    <property type="match status" value="1"/>
</dbReference>
<evidence type="ECO:0000256" key="7">
    <source>
        <dbReference type="ARBA" id="ARBA00038437"/>
    </source>
</evidence>
<dbReference type="InterPro" id="IPR001650">
    <property type="entry name" value="Helicase_C-like"/>
</dbReference>
<dbReference type="GO" id="GO:0003724">
    <property type="term" value="F:RNA helicase activity"/>
    <property type="evidence" value="ECO:0007669"/>
    <property type="project" value="InterPro"/>
</dbReference>
<dbReference type="STRING" id="913325.N799_06845"/>
<dbReference type="GO" id="GO:0003723">
    <property type="term" value="F:RNA binding"/>
    <property type="evidence" value="ECO:0007669"/>
    <property type="project" value="UniProtKB-KW"/>
</dbReference>
<dbReference type="SMART" id="SM00490">
    <property type="entry name" value="HELICc"/>
    <property type="match status" value="1"/>
</dbReference>
<dbReference type="GO" id="GO:0005524">
    <property type="term" value="F:ATP binding"/>
    <property type="evidence" value="ECO:0007669"/>
    <property type="project" value="UniProtKB-KW"/>
</dbReference>
<gene>
    <name evidence="13" type="ORF">N799_06845</name>
</gene>
<dbReference type="PROSITE" id="PS51192">
    <property type="entry name" value="HELICASE_ATP_BIND_1"/>
    <property type="match status" value="1"/>
</dbReference>
<dbReference type="SMART" id="SM00487">
    <property type="entry name" value="DEXDc"/>
    <property type="match status" value="1"/>
</dbReference>
<evidence type="ECO:0000256" key="9">
    <source>
        <dbReference type="RuleBase" id="RU000492"/>
    </source>
</evidence>
<evidence type="ECO:0000259" key="12">
    <source>
        <dbReference type="PROSITE" id="PS51195"/>
    </source>
</evidence>
<dbReference type="RefSeq" id="WP_036213837.1">
    <property type="nucleotide sequence ID" value="NZ_AVPT01000057.1"/>
</dbReference>